<protein>
    <submittedName>
        <fullName evidence="2">Uncharacterized protein</fullName>
    </submittedName>
</protein>
<dbReference type="Proteomes" id="UP000029858">
    <property type="component" value="Unassembled WGS sequence"/>
</dbReference>
<sequence length="234" mass="24970">MGGQVRSGARRVGRRAGMGRGIQRRAGMVAMDTVRRRPLRLNGLSFHDLRAALLTRPIFLVEVSFPVRIVANCAGFRPPAGHLPHRVSLIPRAVAAFSLAIVALDAVASGAAYAESVTTSPPALIASVSTPAVQVSPLQSPAPTERLLSAEAQRFIDDATNRLIAGDELPRDYPVTLKSLPPPERLLVIVHLRRMGFLTTVEMPIDWVMDPAAPASADPAAVPQATAVISETTR</sequence>
<reference evidence="2 3" key="1">
    <citation type="submission" date="2014-09" db="EMBL/GenBank/DDBJ databases">
        <authorList>
            <person name="McGinnis J.M."/>
            <person name="Wolfgang W.J."/>
        </authorList>
    </citation>
    <scope>NUCLEOTIDE SEQUENCE [LARGE SCALE GENOMIC DNA]</scope>
    <source>
        <strain evidence="2 3">5503</strain>
    </source>
</reference>
<gene>
    <name evidence="2" type="ORF">IX56_15640</name>
</gene>
<dbReference type="EMBL" id="JRKQ01000122">
    <property type="protein sequence ID" value="KGJ19673.1"/>
    <property type="molecule type" value="Genomic_DNA"/>
</dbReference>
<feature type="compositionally biased region" description="Low complexity" evidence="1">
    <location>
        <begin position="214"/>
        <end position="227"/>
    </location>
</feature>
<proteinExistence type="predicted"/>
<comment type="caution">
    <text evidence="2">The sequence shown here is derived from an EMBL/GenBank/DDBJ whole genome shotgun (WGS) entry which is preliminary data.</text>
</comment>
<reference evidence="2 3" key="2">
    <citation type="submission" date="2014-10" db="EMBL/GenBank/DDBJ databases">
        <title>Paracoccus sanguinis sp. nov., isolated from clinical specimens of New York State patients.</title>
        <authorList>
            <person name="Mingle L.A."/>
            <person name="Cole J.A."/>
            <person name="Lapierre P."/>
            <person name="Musser K.A."/>
        </authorList>
    </citation>
    <scope>NUCLEOTIDE SEQUENCE [LARGE SCALE GENOMIC DNA]</scope>
    <source>
        <strain evidence="2 3">5503</strain>
    </source>
</reference>
<name>A0A099GBX1_9RHOB</name>
<evidence type="ECO:0000313" key="3">
    <source>
        <dbReference type="Proteomes" id="UP000029858"/>
    </source>
</evidence>
<accession>A0A099GBX1</accession>
<organism evidence="2 3">
    <name type="scientific">Paracoccus sanguinis</name>
    <dbReference type="NCBI Taxonomy" id="1545044"/>
    <lineage>
        <taxon>Bacteria</taxon>
        <taxon>Pseudomonadati</taxon>
        <taxon>Pseudomonadota</taxon>
        <taxon>Alphaproteobacteria</taxon>
        <taxon>Rhodobacterales</taxon>
        <taxon>Paracoccaceae</taxon>
        <taxon>Paracoccus</taxon>
    </lineage>
</organism>
<evidence type="ECO:0000256" key="1">
    <source>
        <dbReference type="SAM" id="MobiDB-lite"/>
    </source>
</evidence>
<evidence type="ECO:0000313" key="2">
    <source>
        <dbReference type="EMBL" id="KGJ19673.1"/>
    </source>
</evidence>
<dbReference type="AlphaFoldDB" id="A0A099GBX1"/>
<feature type="region of interest" description="Disordered" evidence="1">
    <location>
        <begin position="214"/>
        <end position="234"/>
    </location>
</feature>